<gene>
    <name evidence="1" type="ORF">MOPEL_073_01250</name>
</gene>
<reference evidence="1 2" key="1">
    <citation type="submission" date="2012-02" db="EMBL/GenBank/DDBJ databases">
        <title>Whole genome shotgun sequence of Mobilicoccus pelagius NBRC 104925.</title>
        <authorList>
            <person name="Yoshida Y."/>
            <person name="Hosoyama A."/>
            <person name="Tsuchikane K."/>
            <person name="Katsumata H."/>
            <person name="Yamazaki S."/>
            <person name="Fujita N."/>
        </authorList>
    </citation>
    <scope>NUCLEOTIDE SEQUENCE [LARGE SCALE GENOMIC DNA]</scope>
    <source>
        <strain evidence="1 2">NBRC 104925</strain>
    </source>
</reference>
<name>H5URX6_9MICO</name>
<dbReference type="STRING" id="1089455.MOPEL_073_01250"/>
<keyword evidence="2" id="KW-1185">Reference proteome</keyword>
<dbReference type="Proteomes" id="UP000004367">
    <property type="component" value="Unassembled WGS sequence"/>
</dbReference>
<organism evidence="1 2">
    <name type="scientific">Mobilicoccus pelagius NBRC 104925</name>
    <dbReference type="NCBI Taxonomy" id="1089455"/>
    <lineage>
        <taxon>Bacteria</taxon>
        <taxon>Bacillati</taxon>
        <taxon>Actinomycetota</taxon>
        <taxon>Actinomycetes</taxon>
        <taxon>Micrococcales</taxon>
        <taxon>Dermatophilaceae</taxon>
        <taxon>Mobilicoccus</taxon>
    </lineage>
</organism>
<proteinExistence type="predicted"/>
<protein>
    <submittedName>
        <fullName evidence="1">Uncharacterized protein</fullName>
    </submittedName>
</protein>
<dbReference type="AlphaFoldDB" id="H5URX6"/>
<comment type="caution">
    <text evidence="1">The sequence shown here is derived from an EMBL/GenBank/DDBJ whole genome shotgun (WGS) entry which is preliminary data.</text>
</comment>
<dbReference type="EMBL" id="BAFE01000052">
    <property type="protein sequence ID" value="GAB48484.1"/>
    <property type="molecule type" value="Genomic_DNA"/>
</dbReference>
<evidence type="ECO:0000313" key="1">
    <source>
        <dbReference type="EMBL" id="GAB48484.1"/>
    </source>
</evidence>
<sequence length="65" mass="6411">MPADPASAARAALEMLASAAPDAGDDTTQLVLDDALDAIEDRLRALASTGGGTVARPTSDGEGCP</sequence>
<evidence type="ECO:0000313" key="2">
    <source>
        <dbReference type="Proteomes" id="UP000004367"/>
    </source>
</evidence>
<accession>H5URX6</accession>